<dbReference type="GO" id="GO:0051539">
    <property type="term" value="F:4 iron, 4 sulfur cluster binding"/>
    <property type="evidence" value="ECO:0007669"/>
    <property type="project" value="UniProtKB-KW"/>
</dbReference>
<keyword evidence="6" id="KW-0411">Iron-sulfur</keyword>
<keyword evidence="2" id="KW-0004">4Fe-4S</keyword>
<dbReference type="Gene3D" id="3.80.30.20">
    <property type="entry name" value="tm_1862 like domain"/>
    <property type="match status" value="1"/>
</dbReference>
<dbReference type="SMART" id="SM00729">
    <property type="entry name" value="Elp3"/>
    <property type="match status" value="1"/>
</dbReference>
<dbReference type="NCBIfam" id="TIGR01212">
    <property type="entry name" value="TIGR01212 family radical SAM protein"/>
    <property type="match status" value="1"/>
</dbReference>
<reference evidence="8" key="1">
    <citation type="journal article" date="2023" name="J. Hazard. Mater.">
        <title>Anaerobic biodegradation of pyrene and benzo[a]pyrene by a new sulfate-reducing Desulforamulus aquiferis strain DSA.</title>
        <authorList>
            <person name="Zhang Z."/>
            <person name="Sun J."/>
            <person name="Gong X."/>
            <person name="Wang C."/>
            <person name="Wang H."/>
        </authorList>
    </citation>
    <scope>NUCLEOTIDE SEQUENCE</scope>
    <source>
        <strain evidence="8">DSA</strain>
    </source>
</reference>
<keyword evidence="9" id="KW-1185">Reference proteome</keyword>
<evidence type="ECO:0000256" key="4">
    <source>
        <dbReference type="ARBA" id="ARBA00022723"/>
    </source>
</evidence>
<evidence type="ECO:0000256" key="5">
    <source>
        <dbReference type="ARBA" id="ARBA00023004"/>
    </source>
</evidence>
<protein>
    <submittedName>
        <fullName evidence="8">TIGR01212 family radical SAM protein</fullName>
    </submittedName>
</protein>
<evidence type="ECO:0000313" key="9">
    <source>
        <dbReference type="Proteomes" id="UP001172911"/>
    </source>
</evidence>
<keyword evidence="5" id="KW-0408">Iron</keyword>
<dbReference type="Pfam" id="PF04055">
    <property type="entry name" value="Radical_SAM"/>
    <property type="match status" value="1"/>
</dbReference>
<organism evidence="8 9">
    <name type="scientific">Desulforamulus aquiferis</name>
    <dbReference type="NCBI Taxonomy" id="1397668"/>
    <lineage>
        <taxon>Bacteria</taxon>
        <taxon>Bacillati</taxon>
        <taxon>Bacillota</taxon>
        <taxon>Clostridia</taxon>
        <taxon>Eubacteriales</taxon>
        <taxon>Peptococcaceae</taxon>
        <taxon>Desulforamulus</taxon>
    </lineage>
</organism>
<feature type="domain" description="Radical SAM core" evidence="7">
    <location>
        <begin position="18"/>
        <end position="261"/>
    </location>
</feature>
<dbReference type="InterPro" id="IPR039661">
    <property type="entry name" value="ELP3"/>
</dbReference>
<dbReference type="PROSITE" id="PS51918">
    <property type="entry name" value="RADICAL_SAM"/>
    <property type="match status" value="1"/>
</dbReference>
<dbReference type="GO" id="GO:0003824">
    <property type="term" value="F:catalytic activity"/>
    <property type="evidence" value="ECO:0007669"/>
    <property type="project" value="InterPro"/>
</dbReference>
<accession>A0AAW7ZH43</accession>
<dbReference type="SFLD" id="SFLDS00029">
    <property type="entry name" value="Radical_SAM"/>
    <property type="match status" value="1"/>
</dbReference>
<comment type="caution">
    <text evidence="8">The sequence shown here is derived from an EMBL/GenBank/DDBJ whole genome shotgun (WGS) entry which is preliminary data.</text>
</comment>
<dbReference type="SFLD" id="SFLDG01086">
    <property type="entry name" value="elongater_protein-like"/>
    <property type="match status" value="1"/>
</dbReference>
<keyword evidence="3" id="KW-0949">S-adenosyl-L-methionine</keyword>
<dbReference type="EMBL" id="JARPTC010000022">
    <property type="protein sequence ID" value="MDO7788578.1"/>
    <property type="molecule type" value="Genomic_DNA"/>
</dbReference>
<dbReference type="InterPro" id="IPR005911">
    <property type="entry name" value="YhcC-like"/>
</dbReference>
<evidence type="ECO:0000256" key="6">
    <source>
        <dbReference type="ARBA" id="ARBA00023014"/>
    </source>
</evidence>
<dbReference type="InterPro" id="IPR006638">
    <property type="entry name" value="Elp3/MiaA/NifB-like_rSAM"/>
</dbReference>
<reference evidence="8" key="2">
    <citation type="submission" date="2023-03" db="EMBL/GenBank/DDBJ databases">
        <authorList>
            <person name="Zhang Z."/>
        </authorList>
    </citation>
    <scope>NUCLEOTIDE SEQUENCE</scope>
    <source>
        <strain evidence="8">DSA</strain>
    </source>
</reference>
<dbReference type="Proteomes" id="UP001172911">
    <property type="component" value="Unassembled WGS sequence"/>
</dbReference>
<proteinExistence type="predicted"/>
<evidence type="ECO:0000256" key="3">
    <source>
        <dbReference type="ARBA" id="ARBA00022691"/>
    </source>
</evidence>
<evidence type="ECO:0000256" key="2">
    <source>
        <dbReference type="ARBA" id="ARBA00022485"/>
    </source>
</evidence>
<dbReference type="SFLD" id="SFLDG01091">
    <property type="entry name" value="uncharacterized_CHP01210-like"/>
    <property type="match status" value="1"/>
</dbReference>
<dbReference type="InterPro" id="IPR058240">
    <property type="entry name" value="rSAM_sf"/>
</dbReference>
<dbReference type="PANTHER" id="PTHR11135">
    <property type="entry name" value="HISTONE ACETYLTRANSFERASE-RELATED"/>
    <property type="match status" value="1"/>
</dbReference>
<evidence type="ECO:0000313" key="8">
    <source>
        <dbReference type="EMBL" id="MDO7788578.1"/>
    </source>
</evidence>
<dbReference type="InterPro" id="IPR032432">
    <property type="entry name" value="Radical_SAM_C"/>
</dbReference>
<keyword evidence="4" id="KW-0479">Metal-binding</keyword>
<dbReference type="GO" id="GO:0046872">
    <property type="term" value="F:metal ion binding"/>
    <property type="evidence" value="ECO:0007669"/>
    <property type="project" value="UniProtKB-KW"/>
</dbReference>
<name>A0AAW7ZH43_9FIRM</name>
<dbReference type="InterPro" id="IPR007197">
    <property type="entry name" value="rSAM"/>
</dbReference>
<dbReference type="AlphaFoldDB" id="A0AAW7ZH43"/>
<sequence length="320" mass="36966">MQEKSTRYRQYSEHLQRKFGHKVYKLPVNLPGTCPNRDGTLGRGGCIFCDEEGAGFECLPNSLSVKQQIQKNRDFFKKRFNAGGFVVYFQAFTNTYFPLEQFKENIYAAAAEQDVVGISISTRPDCINEQYLDFLEALANSTNLDINIELGLQTVNYHTLHTINRGHTLAEFIDAVQRIKRRNFEICCHIILNLPWDNEIDVIENAKILSALGIHYVKLHSLYVVKGTVLAEMYQRQEFTIISLEEYIERVVSFLEFLDPNIVIQRLVGKGPQDNQLFSNWSTSWWKIKQSIEGVLEERNTWQGKKFNYLNGKACFPALD</sequence>
<gene>
    <name evidence="8" type="ORF">P6N53_15225</name>
</gene>
<dbReference type="SUPFAM" id="SSF102114">
    <property type="entry name" value="Radical SAM enzymes"/>
    <property type="match status" value="1"/>
</dbReference>
<dbReference type="Pfam" id="PF16199">
    <property type="entry name" value="Radical_SAM_C"/>
    <property type="match status" value="1"/>
</dbReference>
<dbReference type="InterPro" id="IPR023404">
    <property type="entry name" value="rSAM_horseshoe"/>
</dbReference>
<comment type="cofactor">
    <cofactor evidence="1">
        <name>[4Fe-4S] cluster</name>
        <dbReference type="ChEBI" id="CHEBI:49883"/>
    </cofactor>
</comment>
<dbReference type="RefSeq" id="WP_304544639.1">
    <property type="nucleotide sequence ID" value="NZ_JARPTC010000022.1"/>
</dbReference>
<evidence type="ECO:0000259" key="7">
    <source>
        <dbReference type="PROSITE" id="PS51918"/>
    </source>
</evidence>
<dbReference type="PANTHER" id="PTHR11135:SF1">
    <property type="entry name" value="PROTEIN YHCC"/>
    <property type="match status" value="1"/>
</dbReference>
<evidence type="ECO:0000256" key="1">
    <source>
        <dbReference type="ARBA" id="ARBA00001966"/>
    </source>
</evidence>